<sequence length="358" mass="37578">MQAVTIRGRTLQLPILQGGMGVGVSLGGLAGAVAACGGMGTISTAVAGFNEPDFDRDPNGANLRALEKEIKKAKELAGGLGMVAINAMVATTQYADSIRTALRAGVDAVVCGAGLAVDLPAIAGDADVALAPIVSSSRAAATLCKLWYKRFGVLPDFMVVEGPLAGGHLGFEEQDVKNGSAQCLETLVPAITEQLRPFEELAGRPIPLFAAGGVYTGEDAARLEQLGAAGVQLATRFIGTYECDASPAYKQAMLDAKPEDVRIVHSPVGMPGRALNSPLIQRLAAGETFPPKRCVNCLVPCKKADTIYCIANALIEAVRGNWQEGLFFCGANVGRMTKLVHVRELMDELAAEWRKQTQ</sequence>
<dbReference type="RefSeq" id="WP_058966086.1">
    <property type="nucleotide sequence ID" value="NZ_CABKVM010000019.1"/>
</dbReference>
<protein>
    <recommendedName>
        <fullName evidence="2">Probable nitronate monooxygenase</fullName>
    </recommendedName>
</protein>
<keyword evidence="6" id="KW-0223">Dioxygenase</keyword>
<dbReference type="STRING" id="1650663.GCA_001486665_02860"/>
<dbReference type="AlphaFoldDB" id="A0A4R1R6W9"/>
<name>A0A4R1R6W9_9FIRM</name>
<evidence type="ECO:0000256" key="3">
    <source>
        <dbReference type="ARBA" id="ARBA00022630"/>
    </source>
</evidence>
<dbReference type="Proteomes" id="UP000295184">
    <property type="component" value="Unassembled WGS sequence"/>
</dbReference>
<proteinExistence type="predicted"/>
<evidence type="ECO:0000313" key="6">
    <source>
        <dbReference type="EMBL" id="TCL61288.1"/>
    </source>
</evidence>
<dbReference type="Pfam" id="PF03060">
    <property type="entry name" value="NMO"/>
    <property type="match status" value="1"/>
</dbReference>
<dbReference type="CDD" id="cd04730">
    <property type="entry name" value="NPD_like"/>
    <property type="match status" value="1"/>
</dbReference>
<organism evidence="6 7">
    <name type="scientific">Allofournierella massiliensis</name>
    <dbReference type="NCBI Taxonomy" id="1650663"/>
    <lineage>
        <taxon>Bacteria</taxon>
        <taxon>Bacillati</taxon>
        <taxon>Bacillota</taxon>
        <taxon>Clostridia</taxon>
        <taxon>Eubacteriales</taxon>
        <taxon>Oscillospiraceae</taxon>
        <taxon>Allofournierella</taxon>
    </lineage>
</organism>
<evidence type="ECO:0000256" key="1">
    <source>
        <dbReference type="ARBA" id="ARBA00003535"/>
    </source>
</evidence>
<reference evidence="6 7" key="1">
    <citation type="submission" date="2019-03" db="EMBL/GenBank/DDBJ databases">
        <title>Genomic Encyclopedia of Type Strains, Phase IV (KMG-IV): sequencing the most valuable type-strain genomes for metagenomic binning, comparative biology and taxonomic classification.</title>
        <authorList>
            <person name="Goeker M."/>
        </authorList>
    </citation>
    <scope>NUCLEOTIDE SEQUENCE [LARGE SCALE GENOMIC DNA]</scope>
    <source>
        <strain evidence="6 7">DSM 100451</strain>
    </source>
</reference>
<dbReference type="GO" id="GO:0018580">
    <property type="term" value="F:nitronate monooxygenase activity"/>
    <property type="evidence" value="ECO:0007669"/>
    <property type="project" value="InterPro"/>
</dbReference>
<dbReference type="PANTHER" id="PTHR32332:SF18">
    <property type="entry name" value="2-NITROPROPANE DIOXYGENASE"/>
    <property type="match status" value="1"/>
</dbReference>
<keyword evidence="5" id="KW-0560">Oxidoreductase</keyword>
<dbReference type="PANTHER" id="PTHR32332">
    <property type="entry name" value="2-NITROPROPANE DIOXYGENASE"/>
    <property type="match status" value="1"/>
</dbReference>
<evidence type="ECO:0000256" key="5">
    <source>
        <dbReference type="ARBA" id="ARBA00023002"/>
    </source>
</evidence>
<dbReference type="Gene3D" id="3.20.20.70">
    <property type="entry name" value="Aldolase class I"/>
    <property type="match status" value="1"/>
</dbReference>
<dbReference type="EMBL" id="SLUM01000002">
    <property type="protein sequence ID" value="TCL61288.1"/>
    <property type="molecule type" value="Genomic_DNA"/>
</dbReference>
<keyword evidence="4" id="KW-0288">FMN</keyword>
<dbReference type="InterPro" id="IPR004136">
    <property type="entry name" value="NMO"/>
</dbReference>
<accession>A0A4R1R6W9</accession>
<dbReference type="GO" id="GO:0051213">
    <property type="term" value="F:dioxygenase activity"/>
    <property type="evidence" value="ECO:0007669"/>
    <property type="project" value="UniProtKB-KW"/>
</dbReference>
<evidence type="ECO:0000313" key="7">
    <source>
        <dbReference type="Proteomes" id="UP000295184"/>
    </source>
</evidence>
<comment type="function">
    <text evidence="1">Nitronate monooxygenase that uses molecular oxygen to catalyze the oxidative denitrification of alkyl nitronates. Acts on propionate 3-nitronate (P3N), the presumed physiological substrate. Probably functions in the detoxification of P3N, a metabolic poison produced by plants and fungi as a defense mechanism.</text>
</comment>
<evidence type="ECO:0000256" key="4">
    <source>
        <dbReference type="ARBA" id="ARBA00022643"/>
    </source>
</evidence>
<evidence type="ECO:0000256" key="2">
    <source>
        <dbReference type="ARBA" id="ARBA00013457"/>
    </source>
</evidence>
<dbReference type="OrthoDB" id="9778912at2"/>
<dbReference type="InterPro" id="IPR013785">
    <property type="entry name" value="Aldolase_TIM"/>
</dbReference>
<keyword evidence="3" id="KW-0285">Flavoprotein</keyword>
<dbReference type="SUPFAM" id="SSF51412">
    <property type="entry name" value="Inosine monophosphate dehydrogenase (IMPDH)"/>
    <property type="match status" value="1"/>
</dbReference>
<gene>
    <name evidence="6" type="ORF">EDD77_10226</name>
</gene>
<comment type="caution">
    <text evidence="6">The sequence shown here is derived from an EMBL/GenBank/DDBJ whole genome shotgun (WGS) entry which is preliminary data.</text>
</comment>